<dbReference type="STRING" id="1802436.A2370_02690"/>
<sequence length="69" mass="7419">MSRLNAFDWGAVILSIIGALNWGLVGAFQFDLVGAIFGDMTALSRLIYIIVGLAGIYLILTVIKMAQSD</sequence>
<keyword evidence="1" id="KW-0472">Membrane</keyword>
<dbReference type="Proteomes" id="UP000176222">
    <property type="component" value="Unassembled WGS sequence"/>
</dbReference>
<keyword evidence="1" id="KW-0812">Transmembrane</keyword>
<gene>
    <name evidence="2" type="ORF">A2370_02690</name>
</gene>
<keyword evidence="1" id="KW-1133">Transmembrane helix</keyword>
<evidence type="ECO:0000256" key="1">
    <source>
        <dbReference type="SAM" id="Phobius"/>
    </source>
</evidence>
<feature type="transmembrane region" description="Helical" evidence="1">
    <location>
        <begin position="7"/>
        <end position="30"/>
    </location>
</feature>
<dbReference type="EMBL" id="MHTH01000021">
    <property type="protein sequence ID" value="OHA57908.1"/>
    <property type="molecule type" value="Genomic_DNA"/>
</dbReference>
<dbReference type="InterPro" id="IPR007211">
    <property type="entry name" value="DUF378"/>
</dbReference>
<comment type="caution">
    <text evidence="2">The sequence shown here is derived from an EMBL/GenBank/DDBJ whole genome shotgun (WGS) entry which is preliminary data.</text>
</comment>
<feature type="transmembrane region" description="Helical" evidence="1">
    <location>
        <begin position="42"/>
        <end position="63"/>
    </location>
</feature>
<evidence type="ECO:0000313" key="3">
    <source>
        <dbReference type="Proteomes" id="UP000176222"/>
    </source>
</evidence>
<dbReference type="AlphaFoldDB" id="A0A1G2QBS7"/>
<organism evidence="2 3">
    <name type="scientific">Candidatus Vogelbacteria bacterium RIFOXYB1_FULL_42_16</name>
    <dbReference type="NCBI Taxonomy" id="1802436"/>
    <lineage>
        <taxon>Bacteria</taxon>
        <taxon>Candidatus Vogeliibacteriota</taxon>
    </lineage>
</organism>
<proteinExistence type="predicted"/>
<protein>
    <submittedName>
        <fullName evidence="2">DUF378 domain-containing protein</fullName>
    </submittedName>
</protein>
<accession>A0A1G2QBS7</accession>
<evidence type="ECO:0000313" key="2">
    <source>
        <dbReference type="EMBL" id="OHA57908.1"/>
    </source>
</evidence>
<dbReference type="Pfam" id="PF04070">
    <property type="entry name" value="DUF378"/>
    <property type="match status" value="1"/>
</dbReference>
<name>A0A1G2QBS7_9BACT</name>
<dbReference type="PANTHER" id="PTHR37304">
    <property type="entry name" value="MEMBRANE PROTEIN-RELATED"/>
    <property type="match status" value="1"/>
</dbReference>
<dbReference type="PANTHER" id="PTHR37304:SF1">
    <property type="entry name" value="MEMBRANE PROTEIN"/>
    <property type="match status" value="1"/>
</dbReference>
<reference evidence="2 3" key="1">
    <citation type="journal article" date="2016" name="Nat. Commun.">
        <title>Thousands of microbial genomes shed light on interconnected biogeochemical processes in an aquifer system.</title>
        <authorList>
            <person name="Anantharaman K."/>
            <person name="Brown C.T."/>
            <person name="Hug L.A."/>
            <person name="Sharon I."/>
            <person name="Castelle C.J."/>
            <person name="Probst A.J."/>
            <person name="Thomas B.C."/>
            <person name="Singh A."/>
            <person name="Wilkins M.J."/>
            <person name="Karaoz U."/>
            <person name="Brodie E.L."/>
            <person name="Williams K.H."/>
            <person name="Hubbard S.S."/>
            <person name="Banfield J.F."/>
        </authorList>
    </citation>
    <scope>NUCLEOTIDE SEQUENCE [LARGE SCALE GENOMIC DNA]</scope>
</reference>